<dbReference type="OMA" id="ATSLICK"/>
<dbReference type="InParanoid" id="G4YMF5"/>
<dbReference type="STRING" id="1094619.G4YMF5"/>
<evidence type="ECO:0008006" key="3">
    <source>
        <dbReference type="Google" id="ProtNLM"/>
    </source>
</evidence>
<protein>
    <recommendedName>
        <fullName evidence="3">DDE-1 domain-containing protein</fullName>
    </recommendedName>
</protein>
<accession>G4YMF5</accession>
<keyword evidence="2" id="KW-1185">Reference proteome</keyword>
<gene>
    <name evidence="1" type="ORF">PHYSODRAFT_309400</name>
</gene>
<dbReference type="KEGG" id="psoj:PHYSODRAFT_309400"/>
<proteinExistence type="predicted"/>
<reference evidence="1 2" key="1">
    <citation type="journal article" date="2006" name="Science">
        <title>Phytophthora genome sequences uncover evolutionary origins and mechanisms of pathogenesis.</title>
        <authorList>
            <person name="Tyler B.M."/>
            <person name="Tripathy S."/>
            <person name="Zhang X."/>
            <person name="Dehal P."/>
            <person name="Jiang R.H."/>
            <person name="Aerts A."/>
            <person name="Arredondo F.D."/>
            <person name="Baxter L."/>
            <person name="Bensasson D."/>
            <person name="Beynon J.L."/>
            <person name="Chapman J."/>
            <person name="Damasceno C.M."/>
            <person name="Dorrance A.E."/>
            <person name="Dou D."/>
            <person name="Dickerman A.W."/>
            <person name="Dubchak I.L."/>
            <person name="Garbelotto M."/>
            <person name="Gijzen M."/>
            <person name="Gordon S.G."/>
            <person name="Govers F."/>
            <person name="Grunwald N.J."/>
            <person name="Huang W."/>
            <person name="Ivors K.L."/>
            <person name="Jones R.W."/>
            <person name="Kamoun S."/>
            <person name="Krampis K."/>
            <person name="Lamour K.H."/>
            <person name="Lee M.K."/>
            <person name="McDonald W.H."/>
            <person name="Medina M."/>
            <person name="Meijer H.J."/>
            <person name="Nordberg E.K."/>
            <person name="Maclean D.J."/>
            <person name="Ospina-Giraldo M.D."/>
            <person name="Morris P.F."/>
            <person name="Phuntumart V."/>
            <person name="Putnam N.H."/>
            <person name="Rash S."/>
            <person name="Rose J.K."/>
            <person name="Sakihama Y."/>
            <person name="Salamov A.A."/>
            <person name="Savidor A."/>
            <person name="Scheuring C.F."/>
            <person name="Smith B.M."/>
            <person name="Sobral B.W."/>
            <person name="Terry A."/>
            <person name="Torto-Alalibo T.A."/>
            <person name="Win J."/>
            <person name="Xu Z."/>
            <person name="Zhang H."/>
            <person name="Grigoriev I.V."/>
            <person name="Rokhsar D.S."/>
            <person name="Boore J.L."/>
        </authorList>
    </citation>
    <scope>NUCLEOTIDE SEQUENCE [LARGE SCALE GENOMIC DNA]</scope>
    <source>
        <strain evidence="1 2">P6497</strain>
    </source>
</reference>
<dbReference type="Proteomes" id="UP000002640">
    <property type="component" value="Unassembled WGS sequence"/>
</dbReference>
<dbReference type="GeneID" id="20643141"/>
<evidence type="ECO:0000313" key="2">
    <source>
        <dbReference type="Proteomes" id="UP000002640"/>
    </source>
</evidence>
<dbReference type="EMBL" id="JH159151">
    <property type="protein sequence ID" value="EGZ28581.1"/>
    <property type="molecule type" value="Genomic_DNA"/>
</dbReference>
<evidence type="ECO:0000313" key="1">
    <source>
        <dbReference type="EMBL" id="EGZ28581.1"/>
    </source>
</evidence>
<dbReference type="RefSeq" id="XP_009515856.1">
    <property type="nucleotide sequence ID" value="XM_009517561.1"/>
</dbReference>
<sequence>MERNNLRLRRRTNLTTLSDDVLVDRALAFMRFLQENKPTMNRDKTILMDETAIYFEGPRNRTVDEVGRRHVIIRSAGFASMRITAALAVTASGKKLPPCLIWERKTRGPLERLGGCYWLDWHFPSVTQSEGQWVVWDSMRAHIGKISIKMTVIPGGLTPYLQAGDVGIFKSFKDNMSVLIDAWKRSDQVSYTRGGNPRPPPIETIVAWVATADWFISGHDVYGARFRQAWTGATGDEQTAGGYDSGEGSVDELLDAFDEVWIEDQSLHLLQLA</sequence>
<organism evidence="1 2">
    <name type="scientific">Phytophthora sojae (strain P6497)</name>
    <name type="common">Soybean stem and root rot agent</name>
    <name type="synonym">Phytophthora megasperma f. sp. glycines</name>
    <dbReference type="NCBI Taxonomy" id="1094619"/>
    <lineage>
        <taxon>Eukaryota</taxon>
        <taxon>Sar</taxon>
        <taxon>Stramenopiles</taxon>
        <taxon>Oomycota</taxon>
        <taxon>Peronosporomycetes</taxon>
        <taxon>Peronosporales</taxon>
        <taxon>Peronosporaceae</taxon>
        <taxon>Phytophthora</taxon>
    </lineage>
</organism>
<dbReference type="AlphaFoldDB" id="G4YMF5"/>
<name>G4YMF5_PHYSP</name>